<name>A0AAX6GBU2_IRIPA</name>
<gene>
    <name evidence="2" type="ORF">M6B38_377675</name>
</gene>
<dbReference type="Proteomes" id="UP001140949">
    <property type="component" value="Unassembled WGS sequence"/>
</dbReference>
<keyword evidence="1" id="KW-0472">Membrane</keyword>
<evidence type="ECO:0000313" key="2">
    <source>
        <dbReference type="EMBL" id="KAJ6825701.1"/>
    </source>
</evidence>
<evidence type="ECO:0000313" key="3">
    <source>
        <dbReference type="Proteomes" id="UP001140949"/>
    </source>
</evidence>
<comment type="caution">
    <text evidence="2">The sequence shown here is derived from an EMBL/GenBank/DDBJ whole genome shotgun (WGS) entry which is preliminary data.</text>
</comment>
<dbReference type="AlphaFoldDB" id="A0AAX6GBU2"/>
<sequence length="108" mass="11530">MAVLRHEFFCSLGRMRIALYIAIFYCLVSSLGAIAPTVHHIYIYVCVCVCVCVCACTLLEALGSSVSLAATTLCNVPIILARITTSSSARGWPARCSCVSIGCCLDDC</sequence>
<feature type="transmembrane region" description="Helical" evidence="1">
    <location>
        <begin position="41"/>
        <end position="62"/>
    </location>
</feature>
<keyword evidence="1" id="KW-0812">Transmembrane</keyword>
<proteinExistence type="predicted"/>
<reference evidence="2" key="2">
    <citation type="submission" date="2023-04" db="EMBL/GenBank/DDBJ databases">
        <authorList>
            <person name="Bruccoleri R.E."/>
            <person name="Oakeley E.J."/>
            <person name="Faust A.-M."/>
            <person name="Dessus-Babus S."/>
            <person name="Altorfer M."/>
            <person name="Burckhardt D."/>
            <person name="Oertli M."/>
            <person name="Naumann U."/>
            <person name="Petersen F."/>
            <person name="Wong J."/>
        </authorList>
    </citation>
    <scope>NUCLEOTIDE SEQUENCE</scope>
    <source>
        <strain evidence="2">GSM-AAB239-AS_SAM_17_03QT</strain>
        <tissue evidence="2">Leaf</tissue>
    </source>
</reference>
<evidence type="ECO:0000256" key="1">
    <source>
        <dbReference type="SAM" id="Phobius"/>
    </source>
</evidence>
<keyword evidence="3" id="KW-1185">Reference proteome</keyword>
<protein>
    <submittedName>
        <fullName evidence="2">Ubiquitin-fold modifier 1</fullName>
    </submittedName>
</protein>
<reference evidence="2" key="1">
    <citation type="journal article" date="2023" name="GigaByte">
        <title>Genome assembly of the bearded iris, Iris pallida Lam.</title>
        <authorList>
            <person name="Bruccoleri R.E."/>
            <person name="Oakeley E.J."/>
            <person name="Faust A.M.E."/>
            <person name="Altorfer M."/>
            <person name="Dessus-Babus S."/>
            <person name="Burckhardt D."/>
            <person name="Oertli M."/>
            <person name="Naumann U."/>
            <person name="Petersen F."/>
            <person name="Wong J."/>
        </authorList>
    </citation>
    <scope>NUCLEOTIDE SEQUENCE</scope>
    <source>
        <strain evidence="2">GSM-AAB239-AS_SAM_17_03QT</strain>
    </source>
</reference>
<accession>A0AAX6GBU2</accession>
<feature type="transmembrane region" description="Helical" evidence="1">
    <location>
        <begin position="17"/>
        <end position="35"/>
    </location>
</feature>
<keyword evidence="1" id="KW-1133">Transmembrane helix</keyword>
<organism evidence="2 3">
    <name type="scientific">Iris pallida</name>
    <name type="common">Sweet iris</name>
    <dbReference type="NCBI Taxonomy" id="29817"/>
    <lineage>
        <taxon>Eukaryota</taxon>
        <taxon>Viridiplantae</taxon>
        <taxon>Streptophyta</taxon>
        <taxon>Embryophyta</taxon>
        <taxon>Tracheophyta</taxon>
        <taxon>Spermatophyta</taxon>
        <taxon>Magnoliopsida</taxon>
        <taxon>Liliopsida</taxon>
        <taxon>Asparagales</taxon>
        <taxon>Iridaceae</taxon>
        <taxon>Iridoideae</taxon>
        <taxon>Irideae</taxon>
        <taxon>Iris</taxon>
    </lineage>
</organism>
<dbReference type="EMBL" id="JANAVB010021597">
    <property type="protein sequence ID" value="KAJ6825701.1"/>
    <property type="molecule type" value="Genomic_DNA"/>
</dbReference>